<protein>
    <submittedName>
        <fullName evidence="2">Uncharacterized protein</fullName>
    </submittedName>
</protein>
<dbReference type="Proteomes" id="UP001362999">
    <property type="component" value="Unassembled WGS sequence"/>
</dbReference>
<name>A0AAW0A857_9AGAR</name>
<feature type="compositionally biased region" description="Basic and acidic residues" evidence="1">
    <location>
        <begin position="1"/>
        <end position="10"/>
    </location>
</feature>
<organism evidence="2 3">
    <name type="scientific">Favolaschia claudopus</name>
    <dbReference type="NCBI Taxonomy" id="2862362"/>
    <lineage>
        <taxon>Eukaryota</taxon>
        <taxon>Fungi</taxon>
        <taxon>Dikarya</taxon>
        <taxon>Basidiomycota</taxon>
        <taxon>Agaricomycotina</taxon>
        <taxon>Agaricomycetes</taxon>
        <taxon>Agaricomycetidae</taxon>
        <taxon>Agaricales</taxon>
        <taxon>Marasmiineae</taxon>
        <taxon>Mycenaceae</taxon>
        <taxon>Favolaschia</taxon>
    </lineage>
</organism>
<keyword evidence="3" id="KW-1185">Reference proteome</keyword>
<sequence>MTALRAKDPATTRICDGGNGDEGEDERGSLFRHAQEEGGGRGEGVEDDGVEVRSARRTSSVNTTAPRRAQIVARGIMEECTASACYTSIQLQADADEPLPLPIARRLRVAAFYRRERRIQVEARGGGESGGVA</sequence>
<proteinExistence type="predicted"/>
<accession>A0AAW0A857</accession>
<feature type="compositionally biased region" description="Basic and acidic residues" evidence="1">
    <location>
        <begin position="26"/>
        <end position="54"/>
    </location>
</feature>
<gene>
    <name evidence="2" type="ORF">R3P38DRAFT_3215526</name>
</gene>
<evidence type="ECO:0000313" key="3">
    <source>
        <dbReference type="Proteomes" id="UP001362999"/>
    </source>
</evidence>
<feature type="region of interest" description="Disordered" evidence="1">
    <location>
        <begin position="1"/>
        <end position="64"/>
    </location>
</feature>
<dbReference type="AlphaFoldDB" id="A0AAW0A857"/>
<evidence type="ECO:0000313" key="2">
    <source>
        <dbReference type="EMBL" id="KAK7002375.1"/>
    </source>
</evidence>
<reference evidence="2 3" key="1">
    <citation type="journal article" date="2024" name="J Genomics">
        <title>Draft genome sequencing and assembly of Favolaschia claudopus CIRM-BRFM 2984 isolated from oak limbs.</title>
        <authorList>
            <person name="Navarro D."/>
            <person name="Drula E."/>
            <person name="Chaduli D."/>
            <person name="Cazenave R."/>
            <person name="Ahrendt S."/>
            <person name="Wang J."/>
            <person name="Lipzen A."/>
            <person name="Daum C."/>
            <person name="Barry K."/>
            <person name="Grigoriev I.V."/>
            <person name="Favel A."/>
            <person name="Rosso M.N."/>
            <person name="Martin F."/>
        </authorList>
    </citation>
    <scope>NUCLEOTIDE SEQUENCE [LARGE SCALE GENOMIC DNA]</scope>
    <source>
        <strain evidence="2 3">CIRM-BRFM 2984</strain>
    </source>
</reference>
<evidence type="ECO:0000256" key="1">
    <source>
        <dbReference type="SAM" id="MobiDB-lite"/>
    </source>
</evidence>
<comment type="caution">
    <text evidence="2">The sequence shown here is derived from an EMBL/GenBank/DDBJ whole genome shotgun (WGS) entry which is preliminary data.</text>
</comment>
<dbReference type="EMBL" id="JAWWNJ010000079">
    <property type="protein sequence ID" value="KAK7002375.1"/>
    <property type="molecule type" value="Genomic_DNA"/>
</dbReference>